<dbReference type="Pfam" id="PF02517">
    <property type="entry name" value="Rce1-like"/>
    <property type="match status" value="1"/>
</dbReference>
<feature type="transmembrane region" description="Helical" evidence="1">
    <location>
        <begin position="7"/>
        <end position="27"/>
    </location>
</feature>
<dbReference type="PANTHER" id="PTHR35797:SF1">
    <property type="entry name" value="PROTEASE"/>
    <property type="match status" value="1"/>
</dbReference>
<evidence type="ECO:0000259" key="2">
    <source>
        <dbReference type="Pfam" id="PF02517"/>
    </source>
</evidence>
<dbReference type="MEROPS" id="G05.004"/>
<feature type="transmembrane region" description="Helical" evidence="1">
    <location>
        <begin position="150"/>
        <end position="168"/>
    </location>
</feature>
<keyword evidence="1" id="KW-0812">Transmembrane</keyword>
<dbReference type="EMBL" id="CP001108">
    <property type="protein sequence ID" value="ACF46029.1"/>
    <property type="molecule type" value="Genomic_DNA"/>
</dbReference>
<dbReference type="eggNOG" id="COG1266">
    <property type="taxonomic scope" value="Bacteria"/>
</dbReference>
<dbReference type="InterPro" id="IPR042150">
    <property type="entry name" value="MmRce1-like"/>
</dbReference>
<dbReference type="GO" id="GO:0080120">
    <property type="term" value="P:CAAX-box protein maturation"/>
    <property type="evidence" value="ECO:0007669"/>
    <property type="project" value="UniProtKB-ARBA"/>
</dbReference>
<proteinExistence type="predicted"/>
<keyword evidence="1" id="KW-0472">Membrane</keyword>
<feature type="domain" description="CAAX prenyl protease 2/Lysostaphin resistance protein A-like" evidence="2">
    <location>
        <begin position="119"/>
        <end position="216"/>
    </location>
</feature>
<keyword evidence="4" id="KW-1185">Reference proteome</keyword>
<evidence type="ECO:0000256" key="1">
    <source>
        <dbReference type="SAM" id="Phobius"/>
    </source>
</evidence>
<reference evidence="3" key="1">
    <citation type="submission" date="2008-06" db="EMBL/GenBank/DDBJ databases">
        <title>Complete sequence of chromosome of Prosthecochloris aestuarii DSM 271.</title>
        <authorList>
            <consortium name="US DOE Joint Genome Institute"/>
            <person name="Lucas S."/>
            <person name="Copeland A."/>
            <person name="Lapidus A."/>
            <person name="Glavina del Rio T."/>
            <person name="Dalin E."/>
            <person name="Tice H."/>
            <person name="Bruce D."/>
            <person name="Goodwin L."/>
            <person name="Pitluck S."/>
            <person name="Schmutz J."/>
            <person name="Larimer F."/>
            <person name="Land M."/>
            <person name="Hauser L."/>
            <person name="Kyrpides N."/>
            <person name="Anderson I."/>
            <person name="Liu Z."/>
            <person name="Li T."/>
            <person name="Zhao F."/>
            <person name="Overmann J."/>
            <person name="Bryant D.A."/>
            <person name="Richardson P."/>
        </authorList>
    </citation>
    <scope>NUCLEOTIDE SEQUENCE [LARGE SCALE GENOMIC DNA]</scope>
    <source>
        <strain evidence="3">DSM 271</strain>
    </source>
</reference>
<feature type="transmembrane region" description="Helical" evidence="1">
    <location>
        <begin position="83"/>
        <end position="104"/>
    </location>
</feature>
<feature type="transmembrane region" description="Helical" evidence="1">
    <location>
        <begin position="110"/>
        <end position="129"/>
    </location>
</feature>
<dbReference type="Proteomes" id="UP000002725">
    <property type="component" value="Chromosome"/>
</dbReference>
<accession>B4S7J2</accession>
<dbReference type="STRING" id="290512.Paes_0990"/>
<feature type="transmembrane region" description="Helical" evidence="1">
    <location>
        <begin position="43"/>
        <end position="62"/>
    </location>
</feature>
<dbReference type="KEGG" id="paa:Paes_0990"/>
<dbReference type="PANTHER" id="PTHR35797">
    <property type="entry name" value="PROTEASE-RELATED"/>
    <property type="match status" value="1"/>
</dbReference>
<gene>
    <name evidence="3" type="ordered locus">Paes_0990</name>
</gene>
<keyword evidence="1" id="KW-1133">Transmembrane helix</keyword>
<dbReference type="AlphaFoldDB" id="B4S7J2"/>
<dbReference type="GO" id="GO:0004175">
    <property type="term" value="F:endopeptidase activity"/>
    <property type="evidence" value="ECO:0007669"/>
    <property type="project" value="UniProtKB-ARBA"/>
</dbReference>
<evidence type="ECO:0000313" key="3">
    <source>
        <dbReference type="EMBL" id="ACF46029.1"/>
    </source>
</evidence>
<protein>
    <submittedName>
        <fullName evidence="3">Abortive infection protein</fullName>
    </submittedName>
</protein>
<name>B4S7J2_PROA2</name>
<sequence>MRQRDLIAFFTITFLIAWGIIGLYIVASETMVSLFGNLSGRHPLFYLAVYAPAIAALSLILYRSGIAGAKLFLSRLMLWRTSMYWSIMLIALVPLVFYASAIVKQGSLETIFPFPSLSAYLSALFFMAVKGPVEEIGWRGMALPLLQRSLSPIMASLVLGVIWAVWHLPAFLLSGTPQSAWSLTPFLIGTVALSVIVTPLFNSSRGSILLPALFHLQLINPLWPDAQPYDSWLFVLVACMVTYLNRTTMFSRQNAITDVIPK</sequence>
<evidence type="ECO:0000313" key="4">
    <source>
        <dbReference type="Proteomes" id="UP000002725"/>
    </source>
</evidence>
<organism evidence="3 4">
    <name type="scientific">Prosthecochloris aestuarii (strain DSM 271 / SK 413)</name>
    <dbReference type="NCBI Taxonomy" id="290512"/>
    <lineage>
        <taxon>Bacteria</taxon>
        <taxon>Pseudomonadati</taxon>
        <taxon>Chlorobiota</taxon>
        <taxon>Chlorobiia</taxon>
        <taxon>Chlorobiales</taxon>
        <taxon>Chlorobiaceae</taxon>
        <taxon>Prosthecochloris</taxon>
    </lineage>
</organism>
<feature type="transmembrane region" description="Helical" evidence="1">
    <location>
        <begin position="180"/>
        <end position="201"/>
    </location>
</feature>
<dbReference type="InterPro" id="IPR003675">
    <property type="entry name" value="Rce1/LyrA-like_dom"/>
</dbReference>
<dbReference type="HOGENOM" id="CLU_064706_4_0_10"/>